<accession>A0ABP9ZC46</accession>
<dbReference type="Proteomes" id="UP001473302">
    <property type="component" value="Unassembled WGS sequence"/>
</dbReference>
<evidence type="ECO:0000313" key="1">
    <source>
        <dbReference type="EMBL" id="GAA5816685.1"/>
    </source>
</evidence>
<protein>
    <submittedName>
        <fullName evidence="1">Uncharacterized protein</fullName>
    </submittedName>
</protein>
<comment type="caution">
    <text evidence="1">The sequence shown here is derived from an EMBL/GenBank/DDBJ whole genome shotgun (WGS) entry which is preliminary data.</text>
</comment>
<name>A0ABP9ZC46_9FUNG</name>
<organism evidence="1 2">
    <name type="scientific">Mucor flavus</name>
    <dbReference type="NCBI Taxonomy" id="439312"/>
    <lineage>
        <taxon>Eukaryota</taxon>
        <taxon>Fungi</taxon>
        <taxon>Fungi incertae sedis</taxon>
        <taxon>Mucoromycota</taxon>
        <taxon>Mucoromycotina</taxon>
        <taxon>Mucoromycetes</taxon>
        <taxon>Mucorales</taxon>
        <taxon>Mucorineae</taxon>
        <taxon>Mucoraceae</taxon>
        <taxon>Mucor</taxon>
    </lineage>
</organism>
<proteinExistence type="predicted"/>
<evidence type="ECO:0000313" key="2">
    <source>
        <dbReference type="Proteomes" id="UP001473302"/>
    </source>
</evidence>
<reference evidence="1 2" key="1">
    <citation type="submission" date="2024-04" db="EMBL/GenBank/DDBJ databases">
        <title>genome sequences of Mucor flavus KT1a and Helicostylum pulchrum KT1b strains isolated from the surface of a dry-aged beef.</title>
        <authorList>
            <person name="Toyotome T."/>
            <person name="Hosono M."/>
            <person name="Torimaru M."/>
            <person name="Fukuda K."/>
            <person name="Mikami N."/>
        </authorList>
    </citation>
    <scope>NUCLEOTIDE SEQUENCE [LARGE SCALE GENOMIC DNA]</scope>
    <source>
        <strain evidence="1 2">KT1a</strain>
    </source>
</reference>
<keyword evidence="2" id="KW-1185">Reference proteome</keyword>
<dbReference type="EMBL" id="BAABUK010000034">
    <property type="protein sequence ID" value="GAA5816685.1"/>
    <property type="molecule type" value="Genomic_DNA"/>
</dbReference>
<sequence length="136" mass="15369">MTQLCWEAFDMTKIGFESFDQLNSSGNRKGFTGALRTDSVDLEFICDRPVPAYSLPLTPSDVSLKVNLSSATVWGVDPGLRDVFVAADGSRLERHRIRRTTSNEYYQLAGFKKVRITRGKIGRGKSYYFRYAALKD</sequence>
<gene>
    <name evidence="1" type="ORF">MFLAVUS_010217</name>
</gene>